<sequence>MTELIILLALTAVLASTFIRTDPHAHSTSRIARVLHRILATVGEMNYAVRRQTERQLSEFDAAPARTKQPHRALR</sequence>
<proteinExistence type="predicted"/>
<accession>A0A516Q375</accession>
<keyword evidence="2" id="KW-1185">Reference proteome</keyword>
<dbReference type="Proteomes" id="UP000319263">
    <property type="component" value="Chromosome"/>
</dbReference>
<name>A0A516Q375_9ACTN</name>
<dbReference type="KEGG" id="mik:FOE78_19990"/>
<protein>
    <submittedName>
        <fullName evidence="1">Uncharacterized protein</fullName>
    </submittedName>
</protein>
<gene>
    <name evidence="1" type="ORF">FOE78_19990</name>
</gene>
<evidence type="ECO:0000313" key="2">
    <source>
        <dbReference type="Proteomes" id="UP000319263"/>
    </source>
</evidence>
<dbReference type="RefSeq" id="WP_143987834.1">
    <property type="nucleotide sequence ID" value="NZ_CP041692.1"/>
</dbReference>
<evidence type="ECO:0000313" key="1">
    <source>
        <dbReference type="EMBL" id="QDP97880.1"/>
    </source>
</evidence>
<organism evidence="1 2">
    <name type="scientific">Microlunatus elymi</name>
    <dbReference type="NCBI Taxonomy" id="2596828"/>
    <lineage>
        <taxon>Bacteria</taxon>
        <taxon>Bacillati</taxon>
        <taxon>Actinomycetota</taxon>
        <taxon>Actinomycetes</taxon>
        <taxon>Propionibacteriales</taxon>
        <taxon>Propionibacteriaceae</taxon>
        <taxon>Microlunatus</taxon>
    </lineage>
</organism>
<reference evidence="1 2" key="1">
    <citation type="submission" date="2019-07" db="EMBL/GenBank/DDBJ databases">
        <title>Microlunatus dokdonensis sp. nov. isolated from the rhizospheric soil of the wild plant Elymus tsukushiensis.</title>
        <authorList>
            <person name="Ghim S.-Y."/>
            <person name="Hwang Y.-J."/>
            <person name="Son J.-S."/>
            <person name="Shin J.-H."/>
        </authorList>
    </citation>
    <scope>NUCLEOTIDE SEQUENCE [LARGE SCALE GENOMIC DNA]</scope>
    <source>
        <strain evidence="1 2">KUDC0627</strain>
    </source>
</reference>
<dbReference type="AlphaFoldDB" id="A0A516Q375"/>
<dbReference type="EMBL" id="CP041692">
    <property type="protein sequence ID" value="QDP97880.1"/>
    <property type="molecule type" value="Genomic_DNA"/>
</dbReference>